<feature type="domain" description="Heterokaryon incompatibility" evidence="1">
    <location>
        <begin position="263"/>
        <end position="409"/>
    </location>
</feature>
<dbReference type="Pfam" id="PF06985">
    <property type="entry name" value="HET"/>
    <property type="match status" value="1"/>
</dbReference>
<gene>
    <name evidence="2" type="ORF">CBYS24578_00007814</name>
</gene>
<proteinExistence type="predicted"/>
<dbReference type="EMBL" id="CABFNO020001405">
    <property type="protein sequence ID" value="CAG9986618.1"/>
    <property type="molecule type" value="Genomic_DNA"/>
</dbReference>
<sequence length="709" mass="79960">MGNSKICRSCLEHFTFARPDVIEVIKDLKKESVQLAVEAGYGDDDLKSLQEDVKDYEADTTSLPAGSYAPYPWASGLSVPQLWMYPQIWIDEHSRFLGQLRESVKSSGCHICRSLCKLIAYAAGDDVSDSAKITTSLCCDSAGKEPLRLQFAVQTDQSSQDGSYVAMGSLECRRIGFFNSMADLSIQDEEPFDSLPSTDSSVEFLSRNLDSCLKNHPECSSRQTTGWVPTRLLEVRSADDDNDCVFLVERDNIQAPGGGKPRYLTLSHIWGSSKPLCLTRDNYDSLKSGMKTQELPQCYRDAVFLARKLGISHVWIDSLCIIQDSSEDWEREAMTMDKVFTNGICNIAACDGTGSSDSLFSDPNSIPHPKTSFKVKYTNGVVEFEVVPIWMDLMRKYSPLSKRAWYVQEKFLSTRIMHLTKIPLWECRKSVIAEGCSEPVTYPLTKSSASERDLMWSDEQDINFNLARWRKIVEFYCQCKLTFPMDKLVAIGGLAKAFSSLLKEDYCAGVWGGELLVPCLLWRTFHPSMPSTEYLAPSWSWACRNGPMVQSRGVVSKVFVRDASFQAVPKSSDIFGQLILAELRLTGRPLEISDFTTWRQRTRYKIQSTFDREPHVESDKQVYFLPLAKLSFVYSQGEKAASIEGLFVQVASQRPGKGATVFKRVGFGQTREGEDGGTNRYPRYDENWDYVFDTPLSELEKDLETIILV</sequence>
<dbReference type="OrthoDB" id="5362512at2759"/>
<organism evidence="2 3">
    <name type="scientific">Clonostachys byssicola</name>
    <dbReference type="NCBI Taxonomy" id="160290"/>
    <lineage>
        <taxon>Eukaryota</taxon>
        <taxon>Fungi</taxon>
        <taxon>Dikarya</taxon>
        <taxon>Ascomycota</taxon>
        <taxon>Pezizomycotina</taxon>
        <taxon>Sordariomycetes</taxon>
        <taxon>Hypocreomycetidae</taxon>
        <taxon>Hypocreales</taxon>
        <taxon>Bionectriaceae</taxon>
        <taxon>Clonostachys</taxon>
    </lineage>
</organism>
<evidence type="ECO:0000313" key="2">
    <source>
        <dbReference type="EMBL" id="CAG9986618.1"/>
    </source>
</evidence>
<dbReference type="AlphaFoldDB" id="A0A9N9UAW5"/>
<reference evidence="3" key="1">
    <citation type="submission" date="2019-06" db="EMBL/GenBank/DDBJ databases">
        <authorList>
            <person name="Broberg M."/>
        </authorList>
    </citation>
    <scope>NUCLEOTIDE SEQUENCE [LARGE SCALE GENOMIC DNA]</scope>
</reference>
<keyword evidence="3" id="KW-1185">Reference proteome</keyword>
<name>A0A9N9UAW5_9HYPO</name>
<dbReference type="PANTHER" id="PTHR33112">
    <property type="entry name" value="DOMAIN PROTEIN, PUTATIVE-RELATED"/>
    <property type="match status" value="1"/>
</dbReference>
<dbReference type="Proteomes" id="UP000754883">
    <property type="component" value="Unassembled WGS sequence"/>
</dbReference>
<accession>A0A9N9UAW5</accession>
<dbReference type="PANTHER" id="PTHR33112:SF16">
    <property type="entry name" value="HETEROKARYON INCOMPATIBILITY DOMAIN-CONTAINING PROTEIN"/>
    <property type="match status" value="1"/>
</dbReference>
<comment type="caution">
    <text evidence="2">The sequence shown here is derived from an EMBL/GenBank/DDBJ whole genome shotgun (WGS) entry which is preliminary data.</text>
</comment>
<evidence type="ECO:0000259" key="1">
    <source>
        <dbReference type="Pfam" id="PF06985"/>
    </source>
</evidence>
<evidence type="ECO:0000313" key="3">
    <source>
        <dbReference type="Proteomes" id="UP000754883"/>
    </source>
</evidence>
<dbReference type="InterPro" id="IPR010730">
    <property type="entry name" value="HET"/>
</dbReference>
<reference evidence="2 3" key="2">
    <citation type="submission" date="2021-10" db="EMBL/GenBank/DDBJ databases">
        <authorList>
            <person name="Piombo E."/>
        </authorList>
    </citation>
    <scope>NUCLEOTIDE SEQUENCE [LARGE SCALE GENOMIC DNA]</scope>
</reference>
<protein>
    <recommendedName>
        <fullName evidence="1">Heterokaryon incompatibility domain-containing protein</fullName>
    </recommendedName>
</protein>